<keyword evidence="1" id="KW-0812">Transmembrane</keyword>
<keyword evidence="1" id="KW-0472">Membrane</keyword>
<accession>A0A163E6F4</accession>
<dbReference type="KEGG" id="pglu:A3958_25180"/>
<dbReference type="EMBL" id="LWMH01000002">
    <property type="protein sequence ID" value="KZS43638.1"/>
    <property type="molecule type" value="Genomic_DNA"/>
</dbReference>
<evidence type="ECO:0000313" key="3">
    <source>
        <dbReference type="Proteomes" id="UP000076796"/>
    </source>
</evidence>
<dbReference type="STRING" id="59843.A3958_25180"/>
<dbReference type="Pfam" id="PF22564">
    <property type="entry name" value="HAAS"/>
    <property type="match status" value="1"/>
</dbReference>
<gene>
    <name evidence="2" type="ORF">AWU65_26445</name>
</gene>
<name>A0A163E6F4_9BACL</name>
<reference evidence="2" key="1">
    <citation type="journal article" date="2016" name="Genome Announc.">
        <title>Draft genomes of two strains of Paenibacillus glucanolyticus with capability to degrade lignocellulose.</title>
        <authorList>
            <person name="Mathews S.L."/>
            <person name="Pawlak J."/>
            <person name="Grunden A.M."/>
        </authorList>
    </citation>
    <scope>NUCLEOTIDE SEQUENCE [LARGE SCALE GENOMIC DNA]</scope>
    <source>
        <strain evidence="2">SLM1</strain>
    </source>
</reference>
<dbReference type="GeneID" id="97554858"/>
<dbReference type="RefSeq" id="WP_036642153.1">
    <property type="nucleotide sequence ID" value="NZ_CBCSBX010000001.1"/>
</dbReference>
<keyword evidence="1" id="KW-1133">Transmembrane helix</keyword>
<organism evidence="2 3">
    <name type="scientific">Paenibacillus glucanolyticus</name>
    <dbReference type="NCBI Taxonomy" id="59843"/>
    <lineage>
        <taxon>Bacteria</taxon>
        <taxon>Bacillati</taxon>
        <taxon>Bacillota</taxon>
        <taxon>Bacilli</taxon>
        <taxon>Bacillales</taxon>
        <taxon>Paenibacillaceae</taxon>
        <taxon>Paenibacillus</taxon>
    </lineage>
</organism>
<dbReference type="AlphaFoldDB" id="A0A163E6F4"/>
<evidence type="ECO:0000256" key="1">
    <source>
        <dbReference type="SAM" id="Phobius"/>
    </source>
</evidence>
<proteinExistence type="predicted"/>
<feature type="transmembrane region" description="Helical" evidence="1">
    <location>
        <begin position="91"/>
        <end position="121"/>
    </location>
</feature>
<dbReference type="OrthoDB" id="9804829at2"/>
<dbReference type="Proteomes" id="UP000076796">
    <property type="component" value="Unassembled WGS sequence"/>
</dbReference>
<protein>
    <recommendedName>
        <fullName evidence="4">DUF1700 domain-containing protein</fullName>
    </recommendedName>
</protein>
<keyword evidence="3" id="KW-1185">Reference proteome</keyword>
<evidence type="ECO:0008006" key="4">
    <source>
        <dbReference type="Google" id="ProtNLM"/>
    </source>
</evidence>
<evidence type="ECO:0000313" key="2">
    <source>
        <dbReference type="EMBL" id="KZS43638.1"/>
    </source>
</evidence>
<feature type="transmembrane region" description="Helical" evidence="1">
    <location>
        <begin position="141"/>
        <end position="172"/>
    </location>
</feature>
<comment type="caution">
    <text evidence="2">The sequence shown here is derived from an EMBL/GenBank/DDBJ whole genome shotgun (WGS) entry which is preliminary data.</text>
</comment>
<sequence>MTKKQFISILESRLAALPPHERREFIEDVVSHFDIGMQNGRSEQEIARELGDPFEMAKEALGDRYVDMEIPVPASAGKPSSFGKIAMGTGLFFCAMVMIPFLAALWSGGVAIAAGSLATLLSPVLVLLDYMVNGTFYPAKLFLSVSFVGIGILLGYLTRSIISGLLSITLGYSRWNTRMMKGRDAK</sequence>